<evidence type="ECO:0000256" key="1">
    <source>
        <dbReference type="SAM" id="SignalP"/>
    </source>
</evidence>
<feature type="chain" id="PRO_5004975539" evidence="1">
    <location>
        <begin position="23"/>
        <end position="190"/>
    </location>
</feature>
<name>X6MJY6_RETFI</name>
<accession>X6MJY6</accession>
<keyword evidence="1" id="KW-0732">Signal</keyword>
<evidence type="ECO:0000313" key="3">
    <source>
        <dbReference type="Proteomes" id="UP000023152"/>
    </source>
</evidence>
<reference evidence="2 3" key="1">
    <citation type="journal article" date="2013" name="Curr. Biol.">
        <title>The Genome of the Foraminiferan Reticulomyxa filosa.</title>
        <authorList>
            <person name="Glockner G."/>
            <person name="Hulsmann N."/>
            <person name="Schleicher M."/>
            <person name="Noegel A.A."/>
            <person name="Eichinger L."/>
            <person name="Gallinger C."/>
            <person name="Pawlowski J."/>
            <person name="Sierra R."/>
            <person name="Euteneuer U."/>
            <person name="Pillet L."/>
            <person name="Moustafa A."/>
            <person name="Platzer M."/>
            <person name="Groth M."/>
            <person name="Szafranski K."/>
            <person name="Schliwa M."/>
        </authorList>
    </citation>
    <scope>NUCLEOTIDE SEQUENCE [LARGE SCALE GENOMIC DNA]</scope>
</reference>
<evidence type="ECO:0000313" key="2">
    <source>
        <dbReference type="EMBL" id="ETO14323.1"/>
    </source>
</evidence>
<keyword evidence="3" id="KW-1185">Reference proteome</keyword>
<gene>
    <name evidence="2" type="ORF">RFI_23046</name>
</gene>
<comment type="caution">
    <text evidence="2">The sequence shown here is derived from an EMBL/GenBank/DDBJ whole genome shotgun (WGS) entry which is preliminary data.</text>
</comment>
<dbReference type="Proteomes" id="UP000023152">
    <property type="component" value="Unassembled WGS sequence"/>
</dbReference>
<dbReference type="EMBL" id="ASPP01020097">
    <property type="protein sequence ID" value="ETO14323.1"/>
    <property type="molecule type" value="Genomic_DNA"/>
</dbReference>
<dbReference type="AlphaFoldDB" id="X6MJY6"/>
<proteinExistence type="predicted"/>
<protein>
    <submittedName>
        <fullName evidence="2">Uncharacterized protein</fullName>
    </submittedName>
</protein>
<feature type="signal peptide" evidence="1">
    <location>
        <begin position="1"/>
        <end position="22"/>
    </location>
</feature>
<sequence length="190" mass="21842">MLQLKLIYLTLFLFLKPLLVEKQNIIKSSNDSFALKDDLSLDFLSLHLKKRKMLQIIKLQHYEMMGILGELSFCASTVAFRGDRPVLSKSGGSLCLDSVLHTSTAIQNIDNLNSDSKDKNKFIVMRLNKDLGKMFNYFEELRRFGVLMSEEFKDSTKLRESAFENALKICVNLFGKKHSAYQNICRLMNS</sequence>
<organism evidence="2 3">
    <name type="scientific">Reticulomyxa filosa</name>
    <dbReference type="NCBI Taxonomy" id="46433"/>
    <lineage>
        <taxon>Eukaryota</taxon>
        <taxon>Sar</taxon>
        <taxon>Rhizaria</taxon>
        <taxon>Retaria</taxon>
        <taxon>Foraminifera</taxon>
        <taxon>Monothalamids</taxon>
        <taxon>Reticulomyxidae</taxon>
        <taxon>Reticulomyxa</taxon>
    </lineage>
</organism>